<dbReference type="GeneID" id="17270109"/>
<feature type="transmembrane region" description="Helical" evidence="2">
    <location>
        <begin position="91"/>
        <end position="113"/>
    </location>
</feature>
<feature type="transmembrane region" description="Helical" evidence="2">
    <location>
        <begin position="165"/>
        <end position="187"/>
    </location>
</feature>
<dbReference type="Proteomes" id="UP000013827">
    <property type="component" value="Unassembled WGS sequence"/>
</dbReference>
<sequence length="241" mass="25539">MLRGCSGWLRVATASGSQLARPRPFVVWTSWLFVAMTALQLSSALLLESGVWRHPFVNVATNLACNALFVACYVGNLAAYCTSHRPPSRAYCAGTALYTCGYFSFAAHFGLRLLRAPGVVHFCNAAGSSLFLVGSVLLVSATALHPASSYERLGERGGGGQRSAPLFAGSSCFLLGSIALTSDALLVKPFGHLAVWGLAAFLPGRVLFLLAAYRSEAGGDDSERLPLSPDKSPDRTVLVRP</sequence>
<feature type="transmembrane region" description="Helical" evidence="2">
    <location>
        <begin position="25"/>
        <end position="47"/>
    </location>
</feature>
<keyword evidence="4" id="KW-1185">Reference proteome</keyword>
<feature type="transmembrane region" description="Helical" evidence="2">
    <location>
        <begin position="59"/>
        <end position="79"/>
    </location>
</feature>
<feature type="transmembrane region" description="Helical" evidence="2">
    <location>
        <begin position="119"/>
        <end position="144"/>
    </location>
</feature>
<accession>A0A0D3IZK1</accession>
<feature type="transmembrane region" description="Helical" evidence="2">
    <location>
        <begin position="193"/>
        <end position="213"/>
    </location>
</feature>
<dbReference type="KEGG" id="ehx:EMIHUDRAFT_244752"/>
<name>A0A0D3IZK1_EMIH1</name>
<dbReference type="RefSeq" id="XP_005769115.1">
    <property type="nucleotide sequence ID" value="XM_005769058.1"/>
</dbReference>
<dbReference type="GeneID" id="17262841"/>
<keyword evidence="2" id="KW-0812">Transmembrane</keyword>
<organism evidence="3 4">
    <name type="scientific">Emiliania huxleyi (strain CCMP1516)</name>
    <dbReference type="NCBI Taxonomy" id="280463"/>
    <lineage>
        <taxon>Eukaryota</taxon>
        <taxon>Haptista</taxon>
        <taxon>Haptophyta</taxon>
        <taxon>Prymnesiophyceae</taxon>
        <taxon>Isochrysidales</taxon>
        <taxon>Noelaerhabdaceae</taxon>
        <taxon>Emiliania</taxon>
    </lineage>
</organism>
<evidence type="ECO:0000313" key="4">
    <source>
        <dbReference type="Proteomes" id="UP000013827"/>
    </source>
</evidence>
<protein>
    <recommendedName>
        <fullName evidence="5">YrhK domain-containing protein</fullName>
    </recommendedName>
</protein>
<dbReference type="EnsemblProtists" id="EOD16686">
    <property type="protein sequence ID" value="EOD16686"/>
    <property type="gene ID" value="EMIHUDRAFT_244752"/>
</dbReference>
<reference evidence="4" key="1">
    <citation type="journal article" date="2013" name="Nature">
        <title>Pan genome of the phytoplankton Emiliania underpins its global distribution.</title>
        <authorList>
            <person name="Read B.A."/>
            <person name="Kegel J."/>
            <person name="Klute M.J."/>
            <person name="Kuo A."/>
            <person name="Lefebvre S.C."/>
            <person name="Maumus F."/>
            <person name="Mayer C."/>
            <person name="Miller J."/>
            <person name="Monier A."/>
            <person name="Salamov A."/>
            <person name="Young J."/>
            <person name="Aguilar M."/>
            <person name="Claverie J.M."/>
            <person name="Frickenhaus S."/>
            <person name="Gonzalez K."/>
            <person name="Herman E.K."/>
            <person name="Lin Y.C."/>
            <person name="Napier J."/>
            <person name="Ogata H."/>
            <person name="Sarno A.F."/>
            <person name="Shmutz J."/>
            <person name="Schroeder D."/>
            <person name="de Vargas C."/>
            <person name="Verret F."/>
            <person name="von Dassow P."/>
            <person name="Valentin K."/>
            <person name="Van de Peer Y."/>
            <person name="Wheeler G."/>
            <person name="Dacks J.B."/>
            <person name="Delwiche C.F."/>
            <person name="Dyhrman S.T."/>
            <person name="Glockner G."/>
            <person name="John U."/>
            <person name="Richards T."/>
            <person name="Worden A.Z."/>
            <person name="Zhang X."/>
            <person name="Grigoriev I.V."/>
            <person name="Allen A.E."/>
            <person name="Bidle K."/>
            <person name="Borodovsky M."/>
            <person name="Bowler C."/>
            <person name="Brownlee C."/>
            <person name="Cock J.M."/>
            <person name="Elias M."/>
            <person name="Gladyshev V.N."/>
            <person name="Groth M."/>
            <person name="Guda C."/>
            <person name="Hadaegh A."/>
            <person name="Iglesias-Rodriguez M.D."/>
            <person name="Jenkins J."/>
            <person name="Jones B.M."/>
            <person name="Lawson T."/>
            <person name="Leese F."/>
            <person name="Lindquist E."/>
            <person name="Lobanov A."/>
            <person name="Lomsadze A."/>
            <person name="Malik S.B."/>
            <person name="Marsh M.E."/>
            <person name="Mackinder L."/>
            <person name="Mock T."/>
            <person name="Mueller-Roeber B."/>
            <person name="Pagarete A."/>
            <person name="Parker M."/>
            <person name="Probert I."/>
            <person name="Quesneville H."/>
            <person name="Raines C."/>
            <person name="Rensing S.A."/>
            <person name="Riano-Pachon D.M."/>
            <person name="Richier S."/>
            <person name="Rokitta S."/>
            <person name="Shiraiwa Y."/>
            <person name="Soanes D.M."/>
            <person name="van der Giezen M."/>
            <person name="Wahlund T.M."/>
            <person name="Williams B."/>
            <person name="Wilson W."/>
            <person name="Wolfe G."/>
            <person name="Wurch L.L."/>
        </authorList>
    </citation>
    <scope>NUCLEOTIDE SEQUENCE</scope>
</reference>
<feature type="region of interest" description="Disordered" evidence="1">
    <location>
        <begin position="218"/>
        <end position="241"/>
    </location>
</feature>
<dbReference type="HOGENOM" id="CLU_1153494_0_0_1"/>
<dbReference type="PaxDb" id="2903-EOD16686"/>
<evidence type="ECO:0000313" key="3">
    <source>
        <dbReference type="EnsemblProtists" id="EOD16686"/>
    </source>
</evidence>
<dbReference type="AlphaFoldDB" id="A0A0D3IZK1"/>
<dbReference type="KEGG" id="ehx:EMIHUDRAFT_206562"/>
<keyword evidence="2" id="KW-1133">Transmembrane helix</keyword>
<keyword evidence="2" id="KW-0472">Membrane</keyword>
<proteinExistence type="predicted"/>
<evidence type="ECO:0008006" key="5">
    <source>
        <dbReference type="Google" id="ProtNLM"/>
    </source>
</evidence>
<evidence type="ECO:0000256" key="2">
    <source>
        <dbReference type="SAM" id="Phobius"/>
    </source>
</evidence>
<evidence type="ECO:0000256" key="1">
    <source>
        <dbReference type="SAM" id="MobiDB-lite"/>
    </source>
</evidence>
<dbReference type="RefSeq" id="XP_005776991.1">
    <property type="nucleotide sequence ID" value="XM_005776934.1"/>
</dbReference>
<reference evidence="3" key="2">
    <citation type="submission" date="2024-10" db="UniProtKB">
        <authorList>
            <consortium name="EnsemblProtists"/>
        </authorList>
    </citation>
    <scope>IDENTIFICATION</scope>
</reference>
<dbReference type="EnsemblProtists" id="EOD24562">
    <property type="protein sequence ID" value="EOD24562"/>
    <property type="gene ID" value="EMIHUDRAFT_206562"/>
</dbReference>